<dbReference type="InterPro" id="IPR001679">
    <property type="entry name" value="DNA_ligase"/>
</dbReference>
<keyword evidence="4 12" id="KW-0479">Metal-binding</keyword>
<dbReference type="SMART" id="SM00278">
    <property type="entry name" value="HhH1"/>
    <property type="match status" value="4"/>
</dbReference>
<evidence type="ECO:0000313" key="14">
    <source>
        <dbReference type="EMBL" id="AYQ74086.1"/>
    </source>
</evidence>
<dbReference type="InterPro" id="IPR041663">
    <property type="entry name" value="DisA/LigA_HHH"/>
</dbReference>
<evidence type="ECO:0000313" key="15">
    <source>
        <dbReference type="Proteomes" id="UP000269097"/>
    </source>
</evidence>
<evidence type="ECO:0000256" key="12">
    <source>
        <dbReference type="HAMAP-Rule" id="MF_01588"/>
    </source>
</evidence>
<dbReference type="Gene3D" id="3.30.470.30">
    <property type="entry name" value="DNA ligase/mRNA capping enzyme"/>
    <property type="match status" value="1"/>
</dbReference>
<dbReference type="Gene3D" id="2.40.50.140">
    <property type="entry name" value="Nucleic acid-binding proteins"/>
    <property type="match status" value="1"/>
</dbReference>
<dbReference type="SUPFAM" id="SSF56091">
    <property type="entry name" value="DNA ligase/mRNA capping enzyme, catalytic domain"/>
    <property type="match status" value="1"/>
</dbReference>
<keyword evidence="10 12" id="KW-0464">Manganese</keyword>
<evidence type="ECO:0000259" key="13">
    <source>
        <dbReference type="PROSITE" id="PS50172"/>
    </source>
</evidence>
<dbReference type="Gene3D" id="3.40.50.10190">
    <property type="entry name" value="BRCT domain"/>
    <property type="match status" value="1"/>
</dbReference>
<dbReference type="InterPro" id="IPR004150">
    <property type="entry name" value="NAD_DNA_ligase_OB"/>
</dbReference>
<feature type="binding site" evidence="12">
    <location>
        <position position="144"/>
    </location>
    <ligand>
        <name>NAD(+)</name>
        <dbReference type="ChEBI" id="CHEBI:57540"/>
    </ligand>
</feature>
<dbReference type="AlphaFoldDB" id="A0A3G3K0R9"/>
<dbReference type="NCBIfam" id="NF005932">
    <property type="entry name" value="PRK07956.1"/>
    <property type="match status" value="1"/>
</dbReference>
<dbReference type="GO" id="GO:0006281">
    <property type="term" value="P:DNA repair"/>
    <property type="evidence" value="ECO:0007669"/>
    <property type="project" value="UniProtKB-KW"/>
</dbReference>
<dbReference type="SMART" id="SM00532">
    <property type="entry name" value="LIGANc"/>
    <property type="match status" value="1"/>
</dbReference>
<dbReference type="GO" id="GO:0003677">
    <property type="term" value="F:DNA binding"/>
    <property type="evidence" value="ECO:0007669"/>
    <property type="project" value="InterPro"/>
</dbReference>
<organism evidence="14 15">
    <name type="scientific">Cohnella candidum</name>
    <dbReference type="NCBI Taxonomy" id="2674991"/>
    <lineage>
        <taxon>Bacteria</taxon>
        <taxon>Bacillati</taxon>
        <taxon>Bacillota</taxon>
        <taxon>Bacilli</taxon>
        <taxon>Bacillales</taxon>
        <taxon>Paenibacillaceae</taxon>
        <taxon>Cohnella</taxon>
    </lineage>
</organism>
<gene>
    <name evidence="12 14" type="primary">ligA</name>
    <name evidence="14" type="ORF">EAV92_16875</name>
</gene>
<dbReference type="RefSeq" id="WP_123042168.1">
    <property type="nucleotide sequence ID" value="NZ_CP033433.1"/>
</dbReference>
<keyword evidence="8 12" id="KW-0520">NAD</keyword>
<dbReference type="InterPro" id="IPR012340">
    <property type="entry name" value="NA-bd_OB-fold"/>
</dbReference>
<dbReference type="GO" id="GO:0046872">
    <property type="term" value="F:metal ion binding"/>
    <property type="evidence" value="ECO:0007669"/>
    <property type="project" value="UniProtKB-KW"/>
</dbReference>
<dbReference type="GO" id="GO:0003911">
    <property type="term" value="F:DNA ligase (NAD+) activity"/>
    <property type="evidence" value="ECO:0007669"/>
    <property type="project" value="UniProtKB-UniRule"/>
</dbReference>
<comment type="function">
    <text evidence="1 12">DNA ligase that catalyzes the formation of phosphodiester linkages between 5'-phosphoryl and 3'-hydroxyl groups in double-stranded DNA using NAD as a coenzyme and as the energy source for the reaction. It is essential for DNA replication and repair of damaged DNA.</text>
</comment>
<protein>
    <recommendedName>
        <fullName evidence="12">DNA ligase</fullName>
        <ecNumber evidence="12">6.5.1.2</ecNumber>
    </recommendedName>
    <alternativeName>
        <fullName evidence="12">Polydeoxyribonucleotide synthase [NAD(+)]</fullName>
    </alternativeName>
</protein>
<dbReference type="Gene3D" id="1.10.287.610">
    <property type="entry name" value="Helix hairpin bin"/>
    <property type="match status" value="1"/>
</dbReference>
<feature type="binding site" evidence="12">
    <location>
        <position position="315"/>
    </location>
    <ligand>
        <name>NAD(+)</name>
        <dbReference type="ChEBI" id="CHEBI:57540"/>
    </ligand>
</feature>
<comment type="cofactor">
    <cofactor evidence="12">
        <name>Mg(2+)</name>
        <dbReference type="ChEBI" id="CHEBI:18420"/>
    </cofactor>
    <cofactor evidence="12">
        <name>Mn(2+)</name>
        <dbReference type="ChEBI" id="CHEBI:29035"/>
    </cofactor>
</comment>
<feature type="domain" description="BRCT" evidence="13">
    <location>
        <begin position="592"/>
        <end position="672"/>
    </location>
</feature>
<evidence type="ECO:0000256" key="2">
    <source>
        <dbReference type="ARBA" id="ARBA00022598"/>
    </source>
</evidence>
<dbReference type="GO" id="GO:0006260">
    <property type="term" value="P:DNA replication"/>
    <property type="evidence" value="ECO:0007669"/>
    <property type="project" value="UniProtKB-KW"/>
</dbReference>
<dbReference type="Gene3D" id="1.10.150.20">
    <property type="entry name" value="5' to 3' exonuclease, C-terminal subdomain"/>
    <property type="match status" value="2"/>
</dbReference>
<dbReference type="Pfam" id="PF00533">
    <property type="entry name" value="BRCT"/>
    <property type="match status" value="1"/>
</dbReference>
<feature type="binding site" evidence="12">
    <location>
        <position position="430"/>
    </location>
    <ligand>
        <name>Zn(2+)</name>
        <dbReference type="ChEBI" id="CHEBI:29105"/>
    </ligand>
</feature>
<dbReference type="PIRSF" id="PIRSF001604">
    <property type="entry name" value="LigA"/>
    <property type="match status" value="1"/>
</dbReference>
<dbReference type="InterPro" id="IPR036420">
    <property type="entry name" value="BRCT_dom_sf"/>
</dbReference>
<dbReference type="GO" id="GO:0005829">
    <property type="term" value="C:cytosol"/>
    <property type="evidence" value="ECO:0007669"/>
    <property type="project" value="TreeGrafter"/>
</dbReference>
<evidence type="ECO:0000256" key="11">
    <source>
        <dbReference type="ARBA" id="ARBA00034005"/>
    </source>
</evidence>
<proteinExistence type="inferred from homology"/>
<evidence type="ECO:0000256" key="4">
    <source>
        <dbReference type="ARBA" id="ARBA00022723"/>
    </source>
</evidence>
<feature type="binding site" evidence="12">
    <location>
        <position position="424"/>
    </location>
    <ligand>
        <name>Zn(2+)</name>
        <dbReference type="ChEBI" id="CHEBI:29105"/>
    </ligand>
</feature>
<evidence type="ECO:0000256" key="1">
    <source>
        <dbReference type="ARBA" id="ARBA00004067"/>
    </source>
</evidence>
<sequence length="672" mass="74086">MTEPMDRMRELVAELNVYARQYYTEDNPTISDKEYDVLYDELSRLERETGTIMPDSPTHRVGGEILKGFQPHRHLSRLWSLDKAQNMDDLTAWAARAGRLIADYNARNPQNPLPDPEFTLEMKFDGLTLNLTYENGRLIQAATRGNGEVGEGILPQLRTIRTVPLTIDFHDGTIEVQGEGIMRLSVLHAYNETAVEPLKNARNAAAGALRNLDPRITASRKLDAFFYNVGYADGISFTDHREMLDFLRRNGFPVNPYVKSFTSIQALETELERIASERASLDYLIDGAVVKIADMRTREALGYTDKFPRWAVAYKFEAEETTTVLQSVSWEVGRTGKITPLARVEPVELAGVTVQNCTLNNIGDIERKNLKHALGTRVFIRRSNDVIPEILGKADEEEGGTIEAPDHCPGCGAPLEMRGAHLFCNNKLGCKPQTVGRITHFASRDCMDIETFSGKTAEQLYEELGVRDPADLYELTLDQLRGLTRFGEKKAANLLDSIEKSKTRELAAFLNALGIPNTGKATAKTLAEHYGDLDKLMAAEADELIGLPDVGGIVAESIAGFFRDPLMRESIARMRAAGVKAEAARPAATSADASHPLFGKTVVLTGTLSRMGRDEASKRLEALGAKVSGSVSKKTDYVFAGESAGSKLTKARELGIAVIEDEDEMAKLLGLE</sequence>
<dbReference type="KEGG" id="coh:EAV92_16875"/>
<dbReference type="CDD" id="cd00114">
    <property type="entry name" value="LIGANc"/>
    <property type="match status" value="1"/>
</dbReference>
<dbReference type="InterPro" id="IPR013840">
    <property type="entry name" value="DNAligase_N"/>
</dbReference>
<evidence type="ECO:0000256" key="7">
    <source>
        <dbReference type="ARBA" id="ARBA00022842"/>
    </source>
</evidence>
<dbReference type="InterPro" id="IPR033136">
    <property type="entry name" value="DNA_ligase_CS"/>
</dbReference>
<feature type="binding site" evidence="12">
    <location>
        <position position="121"/>
    </location>
    <ligand>
        <name>NAD(+)</name>
        <dbReference type="ChEBI" id="CHEBI:57540"/>
    </ligand>
</feature>
<name>A0A3G3K0R9_9BACL</name>
<dbReference type="HAMAP" id="MF_01588">
    <property type="entry name" value="DNA_ligase_A"/>
    <property type="match status" value="1"/>
</dbReference>
<dbReference type="PROSITE" id="PS01056">
    <property type="entry name" value="DNA_LIGASE_N2"/>
    <property type="match status" value="1"/>
</dbReference>
<reference evidence="14 15" key="1">
    <citation type="submission" date="2018-10" db="EMBL/GenBank/DDBJ databases">
        <title>Genome Sequence of Cohnella sp.</title>
        <authorList>
            <person name="Srinivasan S."/>
            <person name="Kim M.K."/>
        </authorList>
    </citation>
    <scope>NUCLEOTIDE SEQUENCE [LARGE SCALE GENOMIC DNA]</scope>
    <source>
        <strain evidence="14 15">18JY8-7</strain>
    </source>
</reference>
<dbReference type="SUPFAM" id="SSF52113">
    <property type="entry name" value="BRCT domain"/>
    <property type="match status" value="1"/>
</dbReference>
<dbReference type="EC" id="6.5.1.2" evidence="12"/>
<dbReference type="InterPro" id="IPR003583">
    <property type="entry name" value="Hlx-hairpin-Hlx_DNA-bd_motif"/>
</dbReference>
<feature type="binding site" evidence="12">
    <location>
        <position position="179"/>
    </location>
    <ligand>
        <name>NAD(+)</name>
        <dbReference type="ChEBI" id="CHEBI:57540"/>
    </ligand>
</feature>
<dbReference type="FunFam" id="1.10.150.20:FF:000007">
    <property type="entry name" value="DNA ligase"/>
    <property type="match status" value="1"/>
</dbReference>
<evidence type="ECO:0000256" key="5">
    <source>
        <dbReference type="ARBA" id="ARBA00022763"/>
    </source>
</evidence>
<dbReference type="NCBIfam" id="TIGR00575">
    <property type="entry name" value="dnlj"/>
    <property type="match status" value="1"/>
</dbReference>
<feature type="active site" description="N6-AMP-lysine intermediate" evidence="12">
    <location>
        <position position="123"/>
    </location>
</feature>
<keyword evidence="9 12" id="KW-0234">DNA repair</keyword>
<keyword evidence="5 12" id="KW-0227">DNA damage</keyword>
<feature type="binding site" evidence="12">
    <location>
        <position position="408"/>
    </location>
    <ligand>
        <name>Zn(2+)</name>
        <dbReference type="ChEBI" id="CHEBI:29105"/>
    </ligand>
</feature>
<dbReference type="Pfam" id="PF14520">
    <property type="entry name" value="HHH_5"/>
    <property type="match status" value="1"/>
</dbReference>
<evidence type="ECO:0000256" key="10">
    <source>
        <dbReference type="ARBA" id="ARBA00023211"/>
    </source>
</evidence>
<feature type="binding site" evidence="12">
    <location>
        <position position="411"/>
    </location>
    <ligand>
        <name>Zn(2+)</name>
        <dbReference type="ChEBI" id="CHEBI:29105"/>
    </ligand>
</feature>
<dbReference type="EMBL" id="CP033433">
    <property type="protein sequence ID" value="AYQ74086.1"/>
    <property type="molecule type" value="Genomic_DNA"/>
</dbReference>
<dbReference type="PANTHER" id="PTHR23389">
    <property type="entry name" value="CHROMOSOME TRANSMISSION FIDELITY FACTOR 18"/>
    <property type="match status" value="1"/>
</dbReference>
<dbReference type="InterPro" id="IPR001357">
    <property type="entry name" value="BRCT_dom"/>
</dbReference>
<feature type="binding site" evidence="12">
    <location>
        <begin position="32"/>
        <end position="36"/>
    </location>
    <ligand>
        <name>NAD(+)</name>
        <dbReference type="ChEBI" id="CHEBI:57540"/>
    </ligand>
</feature>
<evidence type="ECO:0000256" key="8">
    <source>
        <dbReference type="ARBA" id="ARBA00023027"/>
    </source>
</evidence>
<comment type="catalytic activity">
    <reaction evidence="11 12">
        <text>NAD(+) + (deoxyribonucleotide)n-3'-hydroxyl + 5'-phospho-(deoxyribonucleotide)m = (deoxyribonucleotide)n+m + AMP + beta-nicotinamide D-nucleotide.</text>
        <dbReference type="EC" id="6.5.1.2"/>
    </reaction>
</comment>
<keyword evidence="6 12" id="KW-0862">Zinc</keyword>
<dbReference type="SUPFAM" id="SSF47781">
    <property type="entry name" value="RuvA domain 2-like"/>
    <property type="match status" value="1"/>
</dbReference>
<feature type="binding site" evidence="12">
    <location>
        <begin position="80"/>
        <end position="81"/>
    </location>
    <ligand>
        <name>NAD(+)</name>
        <dbReference type="ChEBI" id="CHEBI:57540"/>
    </ligand>
</feature>
<comment type="similarity">
    <text evidence="12">Belongs to the NAD-dependent DNA ligase family. LigA subfamily.</text>
</comment>
<dbReference type="PANTHER" id="PTHR23389:SF9">
    <property type="entry name" value="DNA LIGASE"/>
    <property type="match status" value="1"/>
</dbReference>
<keyword evidence="15" id="KW-1185">Reference proteome</keyword>
<keyword evidence="2 12" id="KW-0436">Ligase</keyword>
<keyword evidence="3 12" id="KW-0235">DNA replication</keyword>
<accession>A0A3G3K0R9</accession>
<feature type="binding site" evidence="12">
    <location>
        <position position="291"/>
    </location>
    <ligand>
        <name>NAD(+)</name>
        <dbReference type="ChEBI" id="CHEBI:57540"/>
    </ligand>
</feature>
<dbReference type="Pfam" id="PF01653">
    <property type="entry name" value="DNA_ligase_aden"/>
    <property type="match status" value="1"/>
</dbReference>
<dbReference type="Proteomes" id="UP000269097">
    <property type="component" value="Chromosome"/>
</dbReference>
<dbReference type="SMART" id="SM00292">
    <property type="entry name" value="BRCT"/>
    <property type="match status" value="1"/>
</dbReference>
<evidence type="ECO:0000256" key="9">
    <source>
        <dbReference type="ARBA" id="ARBA00023204"/>
    </source>
</evidence>
<dbReference type="Pfam" id="PF03120">
    <property type="entry name" value="OB_DNA_ligase"/>
    <property type="match status" value="1"/>
</dbReference>
<dbReference type="PROSITE" id="PS50172">
    <property type="entry name" value="BRCT"/>
    <property type="match status" value="1"/>
</dbReference>
<evidence type="ECO:0000256" key="6">
    <source>
        <dbReference type="ARBA" id="ARBA00022833"/>
    </source>
</evidence>
<dbReference type="CDD" id="cd17748">
    <property type="entry name" value="BRCT_DNA_ligase_like"/>
    <property type="match status" value="1"/>
</dbReference>
<evidence type="ECO:0000256" key="3">
    <source>
        <dbReference type="ARBA" id="ARBA00022705"/>
    </source>
</evidence>
<dbReference type="SUPFAM" id="SSF50249">
    <property type="entry name" value="Nucleic acid-binding proteins"/>
    <property type="match status" value="1"/>
</dbReference>
<keyword evidence="7 12" id="KW-0460">Magnesium</keyword>
<dbReference type="InterPro" id="IPR010994">
    <property type="entry name" value="RuvA_2-like"/>
</dbReference>
<dbReference type="InterPro" id="IPR013839">
    <property type="entry name" value="DNAligase_adenylation"/>
</dbReference>
<dbReference type="Pfam" id="PF12826">
    <property type="entry name" value="HHH_2"/>
    <property type="match status" value="1"/>
</dbReference>